<reference evidence="2" key="1">
    <citation type="journal article" date="2014" name="Stand. Genomic Sci.">
        <title>Genome sequence of the exopolysaccharide-producing Salipiger mucosus type strain (DSM 16094(T)), a moderately halophilic member of the Roseobacter clade.</title>
        <authorList>
            <person name="Riedel T."/>
            <person name="Spring S."/>
            <person name="Fiebig A."/>
            <person name="Petersen J."/>
            <person name="Kyrpides N.C."/>
            <person name="Goker M."/>
            <person name="Klenk H.P."/>
        </authorList>
    </citation>
    <scope>NUCLEOTIDE SEQUENCE [LARGE SCALE GENOMIC DNA]</scope>
    <source>
        <strain evidence="2">DSM 16094</strain>
    </source>
</reference>
<evidence type="ECO:0000313" key="2">
    <source>
        <dbReference type="Proteomes" id="UP000015347"/>
    </source>
</evidence>
<dbReference type="STRING" id="1123237.Salmuc_03316"/>
<organism evidence="1 2">
    <name type="scientific">Salipiger mucosus DSM 16094</name>
    <dbReference type="NCBI Taxonomy" id="1123237"/>
    <lineage>
        <taxon>Bacteria</taxon>
        <taxon>Pseudomonadati</taxon>
        <taxon>Pseudomonadota</taxon>
        <taxon>Alphaproteobacteria</taxon>
        <taxon>Rhodobacterales</taxon>
        <taxon>Roseobacteraceae</taxon>
        <taxon>Salipiger</taxon>
    </lineage>
</organism>
<accession>S9RVI9</accession>
<dbReference type="AlphaFoldDB" id="S9RVI9"/>
<evidence type="ECO:0000313" key="1">
    <source>
        <dbReference type="EMBL" id="EPX77994.1"/>
    </source>
</evidence>
<sequence>MAAVTYGEALRSHLIGKSRTAGGHGDVRINVLLDPERQFAILRMLFLDHGGGVSCSVNPTDFDATLAWMQRRTCLGHPDLTAAGDLCALRRKMSQLDVLEAERHAGVIFRAIKNSRVHSGKPINVIG</sequence>
<protein>
    <submittedName>
        <fullName evidence="1">Uncharacterized protein</fullName>
    </submittedName>
</protein>
<name>S9RVI9_9RHOB</name>
<comment type="caution">
    <text evidence="1">The sequence shown here is derived from an EMBL/GenBank/DDBJ whole genome shotgun (WGS) entry which is preliminary data.</text>
</comment>
<dbReference type="Proteomes" id="UP000015347">
    <property type="component" value="Unassembled WGS sequence"/>
</dbReference>
<gene>
    <name evidence="1" type="ORF">Salmuc_03316</name>
</gene>
<proteinExistence type="predicted"/>
<dbReference type="EMBL" id="APVH01000042">
    <property type="protein sequence ID" value="EPX77994.1"/>
    <property type="molecule type" value="Genomic_DNA"/>
</dbReference>
<dbReference type="HOGENOM" id="CLU_1968993_0_0_5"/>
<keyword evidence="2" id="KW-1185">Reference proteome</keyword>